<evidence type="ECO:0000313" key="2">
    <source>
        <dbReference type="Proteomes" id="UP001062846"/>
    </source>
</evidence>
<gene>
    <name evidence="1" type="ORF">RHMOL_Rhmol02G0050800</name>
</gene>
<organism evidence="1 2">
    <name type="scientific">Rhododendron molle</name>
    <name type="common">Chinese azalea</name>
    <name type="synonym">Azalea mollis</name>
    <dbReference type="NCBI Taxonomy" id="49168"/>
    <lineage>
        <taxon>Eukaryota</taxon>
        <taxon>Viridiplantae</taxon>
        <taxon>Streptophyta</taxon>
        <taxon>Embryophyta</taxon>
        <taxon>Tracheophyta</taxon>
        <taxon>Spermatophyta</taxon>
        <taxon>Magnoliopsida</taxon>
        <taxon>eudicotyledons</taxon>
        <taxon>Gunneridae</taxon>
        <taxon>Pentapetalae</taxon>
        <taxon>asterids</taxon>
        <taxon>Ericales</taxon>
        <taxon>Ericaceae</taxon>
        <taxon>Ericoideae</taxon>
        <taxon>Rhodoreae</taxon>
        <taxon>Rhododendron</taxon>
    </lineage>
</organism>
<reference evidence="1" key="1">
    <citation type="submission" date="2022-02" db="EMBL/GenBank/DDBJ databases">
        <title>Plant Genome Project.</title>
        <authorList>
            <person name="Zhang R.-G."/>
        </authorList>
    </citation>
    <scope>NUCLEOTIDE SEQUENCE</scope>
    <source>
        <strain evidence="1">AT1</strain>
    </source>
</reference>
<comment type="caution">
    <text evidence="1">The sequence shown here is derived from an EMBL/GenBank/DDBJ whole genome shotgun (WGS) entry which is preliminary data.</text>
</comment>
<name>A0ACC0PLL2_RHOML</name>
<sequence>MSRKEKVQDLVLLDVTPPSIGLNHFTGLMRVVIPKNTKIPTKIEKRWITAFDNQTFVDFEVYEGERTRHKDNNLLGKFVWYGIPPAPKGVQKFNVCFNIDVNGILNVSVEDIITKEKHEITVDKGRLSTEEIEKMVQEAEKYKSEDKEHKKKVEAKNALENYAYDMRNTIKDEKNGAKIILADKEKIEAAIEQVTRLLDENQLAEREEYENKMNELKRICNPIITKM</sequence>
<proteinExistence type="predicted"/>
<dbReference type="EMBL" id="CM046389">
    <property type="protein sequence ID" value="KAI8566570.1"/>
    <property type="molecule type" value="Genomic_DNA"/>
</dbReference>
<protein>
    <submittedName>
        <fullName evidence="1">Uncharacterized protein</fullName>
    </submittedName>
</protein>
<accession>A0ACC0PLL2</accession>
<evidence type="ECO:0000313" key="1">
    <source>
        <dbReference type="EMBL" id="KAI8566570.1"/>
    </source>
</evidence>
<keyword evidence="2" id="KW-1185">Reference proteome</keyword>
<dbReference type="Proteomes" id="UP001062846">
    <property type="component" value="Chromosome 2"/>
</dbReference>